<evidence type="ECO:0000259" key="7">
    <source>
        <dbReference type="Pfam" id="PF08281"/>
    </source>
</evidence>
<feature type="domain" description="RNA polymerase sigma-70 region 2" evidence="6">
    <location>
        <begin position="20"/>
        <end position="88"/>
    </location>
</feature>
<feature type="compositionally biased region" description="Basic and acidic residues" evidence="5">
    <location>
        <begin position="188"/>
        <end position="200"/>
    </location>
</feature>
<dbReference type="InterPro" id="IPR013249">
    <property type="entry name" value="RNA_pol_sigma70_r4_t2"/>
</dbReference>
<keyword evidence="4" id="KW-0804">Transcription</keyword>
<dbReference type="Gene3D" id="1.10.1740.10">
    <property type="match status" value="1"/>
</dbReference>
<reference evidence="8 10" key="1">
    <citation type="submission" date="2020-02" db="EMBL/GenBank/DDBJ databases">
        <title>Acidophilic actinobacteria isolated from forest soil.</title>
        <authorList>
            <person name="Golinska P."/>
        </authorList>
    </citation>
    <scope>NUCLEOTIDE SEQUENCE [LARGE SCALE GENOMIC DNA]</scope>
    <source>
        <strain evidence="8 10">NL8</strain>
    </source>
</reference>
<keyword evidence="10" id="KW-1185">Reference proteome</keyword>
<comment type="similarity">
    <text evidence="1">Belongs to the sigma-70 factor family. ECF subfamily.</text>
</comment>
<evidence type="ECO:0000256" key="5">
    <source>
        <dbReference type="SAM" id="MobiDB-lite"/>
    </source>
</evidence>
<dbReference type="InterPro" id="IPR007627">
    <property type="entry name" value="RNA_pol_sigma70_r2"/>
</dbReference>
<organism evidence="8 10">
    <name type="scientific">Catenulispora pinistramenti</name>
    <dbReference type="NCBI Taxonomy" id="2705254"/>
    <lineage>
        <taxon>Bacteria</taxon>
        <taxon>Bacillati</taxon>
        <taxon>Actinomycetota</taxon>
        <taxon>Actinomycetes</taxon>
        <taxon>Catenulisporales</taxon>
        <taxon>Catenulisporaceae</taxon>
        <taxon>Catenulispora</taxon>
    </lineage>
</organism>
<dbReference type="InterPro" id="IPR014284">
    <property type="entry name" value="RNA_pol_sigma-70_dom"/>
</dbReference>
<dbReference type="Pfam" id="PF08281">
    <property type="entry name" value="Sigma70_r4_2"/>
    <property type="match status" value="1"/>
</dbReference>
<dbReference type="Pfam" id="PF04542">
    <property type="entry name" value="Sigma70_r2"/>
    <property type="match status" value="1"/>
</dbReference>
<keyword evidence="2" id="KW-0805">Transcription regulation</keyword>
<evidence type="ECO:0000256" key="2">
    <source>
        <dbReference type="ARBA" id="ARBA00023015"/>
    </source>
</evidence>
<feature type="region of interest" description="Disordered" evidence="5">
    <location>
        <begin position="178"/>
        <end position="209"/>
    </location>
</feature>
<sequence>MDDEFRARIRAGDEGAFAELFRKHGRSVYNHCLRLSGDWSVAEDCTSLTFLEAWRLRGRADPHGGSLLPWLLGIATNVMHQRRRAAWRHHRLMQKIPTPELVPDLADEMVERLDDQERIAVVKQVLAGLRRTDREVLSLCVWAGLDYAAAAAALGVPVGTVRSRLSRARRRLDQLAEKTLAQTGNPARPDRQLPDDRTDAVRPTNRRSR</sequence>
<evidence type="ECO:0000313" key="8">
    <source>
        <dbReference type="EMBL" id="MBS2546935.1"/>
    </source>
</evidence>
<dbReference type="InterPro" id="IPR013324">
    <property type="entry name" value="RNA_pol_sigma_r3/r4-like"/>
</dbReference>
<protein>
    <submittedName>
        <fullName evidence="8">RNA polymerase sigma factor</fullName>
    </submittedName>
</protein>
<dbReference type="InterPro" id="IPR039425">
    <property type="entry name" value="RNA_pol_sigma-70-like"/>
</dbReference>
<dbReference type="SUPFAM" id="SSF88946">
    <property type="entry name" value="Sigma2 domain of RNA polymerase sigma factors"/>
    <property type="match status" value="1"/>
</dbReference>
<gene>
    <name evidence="8" type="ORF">KGQ19_08635</name>
    <name evidence="9" type="ORF">KGQ19_33555</name>
</gene>
<evidence type="ECO:0000256" key="1">
    <source>
        <dbReference type="ARBA" id="ARBA00010641"/>
    </source>
</evidence>
<evidence type="ECO:0000256" key="4">
    <source>
        <dbReference type="ARBA" id="ARBA00023163"/>
    </source>
</evidence>
<feature type="domain" description="RNA polymerase sigma factor 70 region 4 type 2" evidence="7">
    <location>
        <begin position="122"/>
        <end position="172"/>
    </location>
</feature>
<name>A0ABS5KLM6_9ACTN</name>
<dbReference type="Gene3D" id="1.10.10.10">
    <property type="entry name" value="Winged helix-like DNA-binding domain superfamily/Winged helix DNA-binding domain"/>
    <property type="match status" value="1"/>
</dbReference>
<dbReference type="EMBL" id="JAAFYZ010000156">
    <property type="protein sequence ID" value="MBS2551804.1"/>
    <property type="molecule type" value="Genomic_DNA"/>
</dbReference>
<dbReference type="RefSeq" id="WP_194893718.1">
    <property type="nucleotide sequence ID" value="NZ_JAAFYZ010000020.1"/>
</dbReference>
<evidence type="ECO:0000313" key="10">
    <source>
        <dbReference type="Proteomes" id="UP000730482"/>
    </source>
</evidence>
<evidence type="ECO:0000259" key="6">
    <source>
        <dbReference type="Pfam" id="PF04542"/>
    </source>
</evidence>
<evidence type="ECO:0000256" key="3">
    <source>
        <dbReference type="ARBA" id="ARBA00023082"/>
    </source>
</evidence>
<dbReference type="InterPro" id="IPR036388">
    <property type="entry name" value="WH-like_DNA-bd_sf"/>
</dbReference>
<comment type="caution">
    <text evidence="8">The sequence shown here is derived from an EMBL/GenBank/DDBJ whole genome shotgun (WGS) entry which is preliminary data.</text>
</comment>
<evidence type="ECO:0000313" key="9">
    <source>
        <dbReference type="EMBL" id="MBS2551804.1"/>
    </source>
</evidence>
<dbReference type="Proteomes" id="UP000730482">
    <property type="component" value="Unassembled WGS sequence"/>
</dbReference>
<keyword evidence="3" id="KW-0731">Sigma factor</keyword>
<dbReference type="InterPro" id="IPR013325">
    <property type="entry name" value="RNA_pol_sigma_r2"/>
</dbReference>
<dbReference type="EMBL" id="JAAFYZ010000020">
    <property type="protein sequence ID" value="MBS2546935.1"/>
    <property type="molecule type" value="Genomic_DNA"/>
</dbReference>
<dbReference type="PANTHER" id="PTHR43133">
    <property type="entry name" value="RNA POLYMERASE ECF-TYPE SIGMA FACTO"/>
    <property type="match status" value="1"/>
</dbReference>
<proteinExistence type="inferred from homology"/>
<dbReference type="PANTHER" id="PTHR43133:SF25">
    <property type="entry name" value="RNA POLYMERASE SIGMA FACTOR RFAY-RELATED"/>
    <property type="match status" value="1"/>
</dbReference>
<accession>A0ABS5KLM6</accession>
<dbReference type="SUPFAM" id="SSF88659">
    <property type="entry name" value="Sigma3 and sigma4 domains of RNA polymerase sigma factors"/>
    <property type="match status" value="1"/>
</dbReference>
<dbReference type="NCBIfam" id="TIGR02937">
    <property type="entry name" value="sigma70-ECF"/>
    <property type="match status" value="1"/>
</dbReference>